<comment type="subcellular location">
    <subcellularLocation>
        <location evidence="1 6">Membrane</location>
        <topology evidence="1 6">Multi-pass membrane protein</topology>
    </subcellularLocation>
</comment>
<keyword evidence="3 6" id="KW-0812">Transmembrane</keyword>
<dbReference type="AlphaFoldDB" id="K1PJ60"/>
<evidence type="ECO:0000313" key="7">
    <source>
        <dbReference type="EMBL" id="EKC21633.1"/>
    </source>
</evidence>
<feature type="transmembrane region" description="Helical" evidence="6">
    <location>
        <begin position="269"/>
        <end position="293"/>
    </location>
</feature>
<feature type="transmembrane region" description="Helical" evidence="6">
    <location>
        <begin position="96"/>
        <end position="119"/>
    </location>
</feature>
<dbReference type="PANTHER" id="PTHR19282">
    <property type="entry name" value="TETRASPANIN"/>
    <property type="match status" value="1"/>
</dbReference>
<evidence type="ECO:0000256" key="1">
    <source>
        <dbReference type="ARBA" id="ARBA00004141"/>
    </source>
</evidence>
<proteinExistence type="inferred from homology"/>
<evidence type="ECO:0000256" key="4">
    <source>
        <dbReference type="ARBA" id="ARBA00022989"/>
    </source>
</evidence>
<feature type="transmembrane region" description="Helical" evidence="6">
    <location>
        <begin position="126"/>
        <end position="148"/>
    </location>
</feature>
<dbReference type="Pfam" id="PF00335">
    <property type="entry name" value="Tetraspanin"/>
    <property type="match status" value="1"/>
</dbReference>
<dbReference type="Gene3D" id="1.10.1450.10">
    <property type="entry name" value="Tetraspanin"/>
    <property type="match status" value="1"/>
</dbReference>
<dbReference type="InterPro" id="IPR008952">
    <property type="entry name" value="Tetraspanin_EC2_sf"/>
</dbReference>
<sequence length="302" mass="32418">MNNIISSWQQKSNTCNSKDLTSFFTENNAMGLTGCGKFGKGFLVAINILFFILGLGLFVLGILMKVNVSAINDDVKPALNGVTVASYKLGNLVDSLAILFIVIGAFILIVSGLGLFGACCEVKCMLVTYAVLVMILFVMKIAAIALWFTMKSGFEDVVKEGMLKSLKDNYKSDTIDSSNAVSNAWNYMFMSLQCCGVVDIKTDFGTGTPAWITGLSPTTVIPKTCCIGADSSNYKTNPKLSTCQPGTADYNMKGCYAALKDEITTYGNIFVGVGITILLIELLAVVFAFVICCQTGDKNHAV</sequence>
<feature type="transmembrane region" description="Helical" evidence="6">
    <location>
        <begin position="42"/>
        <end position="64"/>
    </location>
</feature>
<dbReference type="InterPro" id="IPR000301">
    <property type="entry name" value="Tetraspanin_animals"/>
</dbReference>
<protein>
    <recommendedName>
        <fullName evidence="6">Tetraspanin</fullName>
    </recommendedName>
</protein>
<keyword evidence="5 6" id="KW-0472">Membrane</keyword>
<dbReference type="SUPFAM" id="SSF48652">
    <property type="entry name" value="Tetraspanin"/>
    <property type="match status" value="1"/>
</dbReference>
<accession>K1PJ60</accession>
<evidence type="ECO:0000256" key="3">
    <source>
        <dbReference type="ARBA" id="ARBA00022692"/>
    </source>
</evidence>
<dbReference type="PANTHER" id="PTHR19282:SF544">
    <property type="entry name" value="TETRASPANIN"/>
    <property type="match status" value="1"/>
</dbReference>
<evidence type="ECO:0000256" key="5">
    <source>
        <dbReference type="ARBA" id="ARBA00023136"/>
    </source>
</evidence>
<organism evidence="7">
    <name type="scientific">Magallana gigas</name>
    <name type="common">Pacific oyster</name>
    <name type="synonym">Crassostrea gigas</name>
    <dbReference type="NCBI Taxonomy" id="29159"/>
    <lineage>
        <taxon>Eukaryota</taxon>
        <taxon>Metazoa</taxon>
        <taxon>Spiralia</taxon>
        <taxon>Lophotrochozoa</taxon>
        <taxon>Mollusca</taxon>
        <taxon>Bivalvia</taxon>
        <taxon>Autobranchia</taxon>
        <taxon>Pteriomorphia</taxon>
        <taxon>Ostreida</taxon>
        <taxon>Ostreoidea</taxon>
        <taxon>Ostreidae</taxon>
        <taxon>Magallana</taxon>
    </lineage>
</organism>
<dbReference type="InParanoid" id="K1PJ60"/>
<evidence type="ECO:0000256" key="6">
    <source>
        <dbReference type="RuleBase" id="RU361218"/>
    </source>
</evidence>
<gene>
    <name evidence="7" type="ORF">CGI_10003600</name>
</gene>
<name>K1PJ60_MAGGI</name>
<dbReference type="GO" id="GO:0005886">
    <property type="term" value="C:plasma membrane"/>
    <property type="evidence" value="ECO:0007669"/>
    <property type="project" value="TreeGrafter"/>
</dbReference>
<keyword evidence="4 6" id="KW-1133">Transmembrane helix</keyword>
<dbReference type="InterPro" id="IPR018499">
    <property type="entry name" value="Tetraspanin/Peripherin"/>
</dbReference>
<dbReference type="EMBL" id="JH818080">
    <property type="protein sequence ID" value="EKC21633.1"/>
    <property type="molecule type" value="Genomic_DNA"/>
</dbReference>
<dbReference type="PIRSF" id="PIRSF002419">
    <property type="entry name" value="Tetraspanin"/>
    <property type="match status" value="1"/>
</dbReference>
<comment type="similarity">
    <text evidence="2 6">Belongs to the tetraspanin (TM4SF) family.</text>
</comment>
<dbReference type="HOGENOM" id="CLU_055524_4_0_1"/>
<dbReference type="PRINTS" id="PR00259">
    <property type="entry name" value="TMFOUR"/>
</dbReference>
<evidence type="ECO:0000256" key="2">
    <source>
        <dbReference type="ARBA" id="ARBA00006840"/>
    </source>
</evidence>
<reference evidence="7" key="1">
    <citation type="journal article" date="2012" name="Nature">
        <title>The oyster genome reveals stress adaptation and complexity of shell formation.</title>
        <authorList>
            <person name="Zhang G."/>
            <person name="Fang X."/>
            <person name="Guo X."/>
            <person name="Li L."/>
            <person name="Luo R."/>
            <person name="Xu F."/>
            <person name="Yang P."/>
            <person name="Zhang L."/>
            <person name="Wang X."/>
            <person name="Qi H."/>
            <person name="Xiong Z."/>
            <person name="Que H."/>
            <person name="Xie Y."/>
            <person name="Holland P.W."/>
            <person name="Paps J."/>
            <person name="Zhu Y."/>
            <person name="Wu F."/>
            <person name="Chen Y."/>
            <person name="Wang J."/>
            <person name="Peng C."/>
            <person name="Meng J."/>
            <person name="Yang L."/>
            <person name="Liu J."/>
            <person name="Wen B."/>
            <person name="Zhang N."/>
            <person name="Huang Z."/>
            <person name="Zhu Q."/>
            <person name="Feng Y."/>
            <person name="Mount A."/>
            <person name="Hedgecock D."/>
            <person name="Xu Z."/>
            <person name="Liu Y."/>
            <person name="Domazet-Loso T."/>
            <person name="Du Y."/>
            <person name="Sun X."/>
            <person name="Zhang S."/>
            <person name="Liu B."/>
            <person name="Cheng P."/>
            <person name="Jiang X."/>
            <person name="Li J."/>
            <person name="Fan D."/>
            <person name="Wang W."/>
            <person name="Fu W."/>
            <person name="Wang T."/>
            <person name="Wang B."/>
            <person name="Zhang J."/>
            <person name="Peng Z."/>
            <person name="Li Y."/>
            <person name="Li N."/>
            <person name="Wang J."/>
            <person name="Chen M."/>
            <person name="He Y."/>
            <person name="Tan F."/>
            <person name="Song X."/>
            <person name="Zheng Q."/>
            <person name="Huang R."/>
            <person name="Yang H."/>
            <person name="Du X."/>
            <person name="Chen L."/>
            <person name="Yang M."/>
            <person name="Gaffney P.M."/>
            <person name="Wang S."/>
            <person name="Luo L."/>
            <person name="She Z."/>
            <person name="Ming Y."/>
            <person name="Huang W."/>
            <person name="Zhang S."/>
            <person name="Huang B."/>
            <person name="Zhang Y."/>
            <person name="Qu T."/>
            <person name="Ni P."/>
            <person name="Miao G."/>
            <person name="Wang J."/>
            <person name="Wang Q."/>
            <person name="Steinberg C.E."/>
            <person name="Wang H."/>
            <person name="Li N."/>
            <person name="Qian L."/>
            <person name="Zhang G."/>
            <person name="Li Y."/>
            <person name="Yang H."/>
            <person name="Liu X."/>
            <person name="Wang J."/>
            <person name="Yin Y."/>
            <person name="Wang J."/>
        </authorList>
    </citation>
    <scope>NUCLEOTIDE SEQUENCE [LARGE SCALE GENOMIC DNA]</scope>
    <source>
        <strain evidence="7">05x7-T-G4-1.051#20</strain>
    </source>
</reference>